<dbReference type="Proteomes" id="UP000004986">
    <property type="component" value="Unassembled WGS sequence"/>
</dbReference>
<name>F3GQS9_PSESJ</name>
<keyword evidence="1" id="KW-1133">Transmembrane helix</keyword>
<keyword evidence="1" id="KW-0812">Transmembrane</keyword>
<proteinExistence type="predicted"/>
<feature type="transmembrane region" description="Helical" evidence="1">
    <location>
        <begin position="20"/>
        <end position="40"/>
    </location>
</feature>
<dbReference type="AlphaFoldDB" id="F3GQS9"/>
<gene>
    <name evidence="2" type="ORF">PSYPI_46494</name>
</gene>
<feature type="non-terminal residue" evidence="2">
    <location>
        <position position="46"/>
    </location>
</feature>
<reference evidence="2 3" key="1">
    <citation type="journal article" date="2011" name="PLoS Pathog.">
        <title>Dynamic evolution of pathogenicity revealed by sequencing and comparative genomics of 19 Pseudomonas syringae isolates.</title>
        <authorList>
            <person name="Baltrus D.A."/>
            <person name="Nishimura M.T."/>
            <person name="Romanchuk A."/>
            <person name="Chang J.H."/>
            <person name="Mukhtar M.S."/>
            <person name="Cherkis K."/>
            <person name="Roach J."/>
            <person name="Grant S.R."/>
            <person name="Jones C.D."/>
            <person name="Dangl J.L."/>
        </authorList>
    </citation>
    <scope>NUCLEOTIDE SEQUENCE [LARGE SCALE GENOMIC DNA]</scope>
    <source>
        <strain evidence="2 3">1704B</strain>
    </source>
</reference>
<protein>
    <submittedName>
        <fullName evidence="2">Uncharacterized protein</fullName>
    </submittedName>
</protein>
<evidence type="ECO:0000256" key="1">
    <source>
        <dbReference type="SAM" id="Phobius"/>
    </source>
</evidence>
<organism evidence="2 3">
    <name type="scientific">Pseudomonas syringae pv. pisi str. 1704B</name>
    <dbReference type="NCBI Taxonomy" id="629263"/>
    <lineage>
        <taxon>Bacteria</taxon>
        <taxon>Pseudomonadati</taxon>
        <taxon>Pseudomonadota</taxon>
        <taxon>Gammaproteobacteria</taxon>
        <taxon>Pseudomonadales</taxon>
        <taxon>Pseudomonadaceae</taxon>
        <taxon>Pseudomonas</taxon>
        <taxon>Pseudomonas syringae</taxon>
    </lineage>
</organism>
<sequence length="46" mass="4616">GLMLVAGPQGASLQLSSGEIVTLISTVAIAAEIIMISAYAGEVDVR</sequence>
<evidence type="ECO:0000313" key="3">
    <source>
        <dbReference type="Proteomes" id="UP000004986"/>
    </source>
</evidence>
<dbReference type="EMBL" id="AEAI01004262">
    <property type="protein sequence ID" value="EGH49432.1"/>
    <property type="molecule type" value="Genomic_DNA"/>
</dbReference>
<accession>F3GQS9</accession>
<evidence type="ECO:0000313" key="2">
    <source>
        <dbReference type="EMBL" id="EGH49432.1"/>
    </source>
</evidence>
<keyword evidence="1" id="KW-0472">Membrane</keyword>
<comment type="caution">
    <text evidence="2">The sequence shown here is derived from an EMBL/GenBank/DDBJ whole genome shotgun (WGS) entry which is preliminary data.</text>
</comment>
<feature type="non-terminal residue" evidence="2">
    <location>
        <position position="1"/>
    </location>
</feature>
<keyword evidence="3" id="KW-1185">Reference proteome</keyword>